<feature type="transmembrane region" description="Helical" evidence="7">
    <location>
        <begin position="259"/>
        <end position="280"/>
    </location>
</feature>
<evidence type="ECO:0000256" key="2">
    <source>
        <dbReference type="ARBA" id="ARBA00022448"/>
    </source>
</evidence>
<evidence type="ECO:0000256" key="4">
    <source>
        <dbReference type="ARBA" id="ARBA00022692"/>
    </source>
</evidence>
<keyword evidence="6 7" id="KW-0472">Membrane</keyword>
<evidence type="ECO:0000313" key="9">
    <source>
        <dbReference type="EMBL" id="MEA5455496.1"/>
    </source>
</evidence>
<dbReference type="Gene3D" id="1.10.3720.10">
    <property type="entry name" value="MetI-like"/>
    <property type="match status" value="1"/>
</dbReference>
<dbReference type="PANTHER" id="PTHR43744">
    <property type="entry name" value="ABC TRANSPORTER PERMEASE PROTEIN MG189-RELATED-RELATED"/>
    <property type="match status" value="1"/>
</dbReference>
<dbReference type="SUPFAM" id="SSF161098">
    <property type="entry name" value="MetI-like"/>
    <property type="match status" value="1"/>
</dbReference>
<organism evidence="9 10">
    <name type="scientific">Sinomonas terricola</name>
    <dbReference type="NCBI Taxonomy" id="3110330"/>
    <lineage>
        <taxon>Bacteria</taxon>
        <taxon>Bacillati</taxon>
        <taxon>Actinomycetota</taxon>
        <taxon>Actinomycetes</taxon>
        <taxon>Micrococcales</taxon>
        <taxon>Micrococcaceae</taxon>
        <taxon>Sinomonas</taxon>
    </lineage>
</organism>
<feature type="transmembrane region" description="Helical" evidence="7">
    <location>
        <begin position="127"/>
        <end position="149"/>
    </location>
</feature>
<reference evidence="9 10" key="1">
    <citation type="submission" date="2023-12" db="EMBL/GenBank/DDBJ databases">
        <title>Sinomonas terricola sp. nov, isolated from litchi orchard soil in Guangdong, PR China.</title>
        <authorList>
            <person name="Jiaxin W."/>
            <person name="Yang Z."/>
            <person name="Honghui Z."/>
        </authorList>
    </citation>
    <scope>NUCLEOTIDE SEQUENCE [LARGE SCALE GENOMIC DNA]</scope>
    <source>
        <strain evidence="9 10">JGH33</strain>
    </source>
</reference>
<evidence type="ECO:0000256" key="3">
    <source>
        <dbReference type="ARBA" id="ARBA00022475"/>
    </source>
</evidence>
<dbReference type="EMBL" id="JAYGGQ010000009">
    <property type="protein sequence ID" value="MEA5455496.1"/>
    <property type="molecule type" value="Genomic_DNA"/>
</dbReference>
<feature type="transmembrane region" description="Helical" evidence="7">
    <location>
        <begin position="161"/>
        <end position="179"/>
    </location>
</feature>
<evidence type="ECO:0000256" key="1">
    <source>
        <dbReference type="ARBA" id="ARBA00004651"/>
    </source>
</evidence>
<comment type="subcellular location">
    <subcellularLocation>
        <location evidence="1 7">Cell membrane</location>
        <topology evidence="1 7">Multi-pass membrane protein</topology>
    </subcellularLocation>
</comment>
<dbReference type="InterPro" id="IPR035906">
    <property type="entry name" value="MetI-like_sf"/>
</dbReference>
<dbReference type="Pfam" id="PF00528">
    <property type="entry name" value="BPD_transp_1"/>
    <property type="match status" value="1"/>
</dbReference>
<keyword evidence="10" id="KW-1185">Reference proteome</keyword>
<keyword evidence="5 7" id="KW-1133">Transmembrane helix</keyword>
<proteinExistence type="inferred from homology"/>
<comment type="caution">
    <text evidence="9">The sequence shown here is derived from an EMBL/GenBank/DDBJ whole genome shotgun (WGS) entry which is preliminary data.</text>
</comment>
<dbReference type="PROSITE" id="PS50928">
    <property type="entry name" value="ABC_TM1"/>
    <property type="match status" value="1"/>
</dbReference>
<feature type="transmembrane region" description="Helical" evidence="7">
    <location>
        <begin position="94"/>
        <end position="115"/>
    </location>
</feature>
<keyword evidence="2 7" id="KW-0813">Transport</keyword>
<keyword evidence="3" id="KW-1003">Cell membrane</keyword>
<protein>
    <submittedName>
        <fullName evidence="9">Carbohydrate ABC transporter permease</fullName>
    </submittedName>
</protein>
<dbReference type="InterPro" id="IPR000515">
    <property type="entry name" value="MetI-like"/>
</dbReference>
<comment type="similarity">
    <text evidence="7">Belongs to the binding-protein-dependent transport system permease family.</text>
</comment>
<feature type="domain" description="ABC transmembrane type-1" evidence="8">
    <location>
        <begin position="90"/>
        <end position="280"/>
    </location>
</feature>
<name>A0ABU5T8S3_9MICC</name>
<accession>A0ABU5T8S3</accession>
<evidence type="ECO:0000256" key="5">
    <source>
        <dbReference type="ARBA" id="ARBA00022989"/>
    </source>
</evidence>
<dbReference type="CDD" id="cd06261">
    <property type="entry name" value="TM_PBP2"/>
    <property type="match status" value="1"/>
</dbReference>
<sequence>MLDSAVRATSTLEPAPRRGRPWTARVRSAVGYALLCLVALAFLSPLIYMLATSFKPPADIFSIPPSLFGSEFRWQNYQEALDYMPFLRFMGNGVLVSAAGTALSLVVSSLSGYAFSRLRWRGRNLTFMVFLATLMIPQEVLIVPMFVMMQQVKWVNTFQALIVPWAFTAFGAFMLRQFFLGVPQELDDAARVDGAGTVRTFLLVMLPLARPTLAVLAVFSFISYWNSFLWPLVVINDVSTLGTIPLGLGMFFGQQGEQWHLVMAASVISMVPTLVLLILLQRHLIKGIVTSGLGGR</sequence>
<gene>
    <name evidence="9" type="ORF">SPF06_12250</name>
</gene>
<evidence type="ECO:0000313" key="10">
    <source>
        <dbReference type="Proteomes" id="UP001304769"/>
    </source>
</evidence>
<feature type="transmembrane region" description="Helical" evidence="7">
    <location>
        <begin position="29"/>
        <end position="51"/>
    </location>
</feature>
<keyword evidence="4 7" id="KW-0812">Transmembrane</keyword>
<evidence type="ECO:0000259" key="8">
    <source>
        <dbReference type="PROSITE" id="PS50928"/>
    </source>
</evidence>
<feature type="transmembrane region" description="Helical" evidence="7">
    <location>
        <begin position="200"/>
        <end position="222"/>
    </location>
</feature>
<evidence type="ECO:0000256" key="7">
    <source>
        <dbReference type="RuleBase" id="RU363032"/>
    </source>
</evidence>
<dbReference type="PANTHER" id="PTHR43744:SF12">
    <property type="entry name" value="ABC TRANSPORTER PERMEASE PROTEIN MG189-RELATED"/>
    <property type="match status" value="1"/>
</dbReference>
<dbReference type="Proteomes" id="UP001304769">
    <property type="component" value="Unassembled WGS sequence"/>
</dbReference>
<dbReference type="RefSeq" id="WP_323279359.1">
    <property type="nucleotide sequence ID" value="NZ_JAYGGQ010000009.1"/>
</dbReference>
<evidence type="ECO:0000256" key="6">
    <source>
        <dbReference type="ARBA" id="ARBA00023136"/>
    </source>
</evidence>